<dbReference type="Proteomes" id="UP000480350">
    <property type="component" value="Unassembled WGS sequence"/>
</dbReference>
<evidence type="ECO:0000256" key="2">
    <source>
        <dbReference type="ARBA" id="ARBA00012438"/>
    </source>
</evidence>
<dbReference type="EC" id="2.7.13.3" evidence="2"/>
<keyword evidence="7" id="KW-0067">ATP-binding</keyword>
<evidence type="ECO:0000256" key="6">
    <source>
        <dbReference type="ARBA" id="ARBA00022777"/>
    </source>
</evidence>
<evidence type="ECO:0000256" key="1">
    <source>
        <dbReference type="ARBA" id="ARBA00000085"/>
    </source>
</evidence>
<comment type="catalytic activity">
    <reaction evidence="1">
        <text>ATP + protein L-histidine = ADP + protein N-phospho-L-histidine.</text>
        <dbReference type="EC" id="2.7.13.3"/>
    </reaction>
</comment>
<evidence type="ECO:0000313" key="11">
    <source>
        <dbReference type="EMBL" id="MXQ06729.1"/>
    </source>
</evidence>
<dbReference type="Gene3D" id="3.30.565.10">
    <property type="entry name" value="Histidine kinase-like ATPase, C-terminal domain"/>
    <property type="match status" value="1"/>
</dbReference>
<dbReference type="Pfam" id="PF07568">
    <property type="entry name" value="HisKA_2"/>
    <property type="match status" value="1"/>
</dbReference>
<dbReference type="SUPFAM" id="SSF55874">
    <property type="entry name" value="ATPase domain of HSP90 chaperone/DNA topoisomerase II/histidine kinase"/>
    <property type="match status" value="1"/>
</dbReference>
<feature type="domain" description="Signal transduction histidine kinase subgroup 2 dimerisation and phosphoacceptor" evidence="10">
    <location>
        <begin position="346"/>
        <end position="417"/>
    </location>
</feature>
<dbReference type="EMBL" id="WUPT01000001">
    <property type="protein sequence ID" value="MXQ06729.1"/>
    <property type="molecule type" value="Genomic_DNA"/>
</dbReference>
<keyword evidence="12" id="KW-1185">Reference proteome</keyword>
<keyword evidence="9" id="KW-0812">Transmembrane</keyword>
<accession>A0A7C9IEP1</accession>
<keyword evidence="9" id="KW-0472">Membrane</keyword>
<dbReference type="PANTHER" id="PTHR41523:SF8">
    <property type="entry name" value="ETHYLENE RESPONSE SENSOR PROTEIN"/>
    <property type="match status" value="1"/>
</dbReference>
<gene>
    <name evidence="11" type="ORF">GQ651_02605</name>
</gene>
<proteinExistence type="predicted"/>
<name>A0A7C9IEP1_9RHOB</name>
<evidence type="ECO:0000313" key="12">
    <source>
        <dbReference type="Proteomes" id="UP000480350"/>
    </source>
</evidence>
<evidence type="ECO:0000256" key="4">
    <source>
        <dbReference type="ARBA" id="ARBA00022679"/>
    </source>
</evidence>
<keyword evidence="5" id="KW-0547">Nucleotide-binding</keyword>
<reference evidence="11 12" key="2">
    <citation type="submission" date="2020-03" db="EMBL/GenBank/DDBJ databases">
        <title>Kangsaoukella pontilimi gen. nov., sp. nov., a new member of the family Rhodobacteraceae isolated from a tidal mudflat.</title>
        <authorList>
            <person name="Kim I.S."/>
        </authorList>
    </citation>
    <scope>NUCLEOTIDE SEQUENCE [LARGE SCALE GENOMIC DNA]</scope>
    <source>
        <strain evidence="11 12">GH1-50</strain>
    </source>
</reference>
<evidence type="ECO:0000256" key="7">
    <source>
        <dbReference type="ARBA" id="ARBA00022840"/>
    </source>
</evidence>
<dbReference type="RefSeq" id="WP_160762652.1">
    <property type="nucleotide sequence ID" value="NZ_WUPT01000001.1"/>
</dbReference>
<evidence type="ECO:0000256" key="3">
    <source>
        <dbReference type="ARBA" id="ARBA00022553"/>
    </source>
</evidence>
<dbReference type="GO" id="GO:0005524">
    <property type="term" value="F:ATP binding"/>
    <property type="evidence" value="ECO:0007669"/>
    <property type="project" value="UniProtKB-KW"/>
</dbReference>
<protein>
    <recommendedName>
        <fullName evidence="2">histidine kinase</fullName>
        <ecNumber evidence="2">2.7.13.3</ecNumber>
    </recommendedName>
</protein>
<organism evidence="11 12">
    <name type="scientific">Kangsaoukella pontilimi</name>
    <dbReference type="NCBI Taxonomy" id="2691042"/>
    <lineage>
        <taxon>Bacteria</taxon>
        <taxon>Pseudomonadati</taxon>
        <taxon>Pseudomonadota</taxon>
        <taxon>Alphaproteobacteria</taxon>
        <taxon>Rhodobacterales</taxon>
        <taxon>Paracoccaceae</taxon>
        <taxon>Kangsaoukella</taxon>
    </lineage>
</organism>
<dbReference type="PANTHER" id="PTHR41523">
    <property type="entry name" value="TWO-COMPONENT SYSTEM SENSOR PROTEIN"/>
    <property type="match status" value="1"/>
</dbReference>
<dbReference type="GO" id="GO:0004673">
    <property type="term" value="F:protein histidine kinase activity"/>
    <property type="evidence" value="ECO:0007669"/>
    <property type="project" value="UniProtKB-EC"/>
</dbReference>
<keyword evidence="3" id="KW-0597">Phosphoprotein</keyword>
<keyword evidence="6" id="KW-0418">Kinase</keyword>
<evidence type="ECO:0000256" key="5">
    <source>
        <dbReference type="ARBA" id="ARBA00022741"/>
    </source>
</evidence>
<dbReference type="InterPro" id="IPR011495">
    <property type="entry name" value="Sig_transdc_His_kin_sub2_dim/P"/>
</dbReference>
<feature type="transmembrane region" description="Helical" evidence="9">
    <location>
        <begin position="256"/>
        <end position="279"/>
    </location>
</feature>
<sequence>MAPIGAIAVYQTSRLSDALAERATEGLLSATIDAVTDEIAAAEGVIGSASAVSLYAQYRWNEGTACQDMIQSVIARHTGYSFVGLLTEEGLTCTGAENLSALEALDWPPSAFAVPDTFLVSESAGGPSGRQTIIAQPVFSDSGFNHYVLLRATSSRLSLEGLATSRRPEGIVTFTADGVVLSSSMADDMIASELPAALSLSELASAAGTVFADANGAGEPRHFSIVPIHDDRIFALASWTAAEAKMPAAGSRLAPWIFPIAMWLATLAITYVALSRLVVRHVRRLGLRMRRFAQNRNISEIGETSPLEPSEFRDINESFLAMAEVIIQDEAELENAVHEKTLLVREVHHRVKNNLQLIASIMNMQIRKSRNSETGEVLGRLQERVLGLAAIHRQMYSAKTLERVPADSLVEAILAQTLRVGSEEGVDVTRNIQPLSLVTDQAVPLALLTAEATTNAVQYLGEDREGRAFIDISLSERDDGNIRLRVRNSVSAETDVSSEGLVAFRKQGLGAQLIDAFTRQLGGTLNVESEEGTYSLSVTFPRASFDNEEEEAQNNDPVTPIRATSAGRS</sequence>
<keyword evidence="9" id="KW-1133">Transmembrane helix</keyword>
<keyword evidence="4" id="KW-0808">Transferase</keyword>
<comment type="caution">
    <text evidence="11">The sequence shown here is derived from an EMBL/GenBank/DDBJ whole genome shotgun (WGS) entry which is preliminary data.</text>
</comment>
<dbReference type="Gene3D" id="3.30.450.20">
    <property type="entry name" value="PAS domain"/>
    <property type="match status" value="1"/>
</dbReference>
<evidence type="ECO:0000256" key="8">
    <source>
        <dbReference type="SAM" id="MobiDB-lite"/>
    </source>
</evidence>
<feature type="region of interest" description="Disordered" evidence="8">
    <location>
        <begin position="544"/>
        <end position="569"/>
    </location>
</feature>
<reference evidence="11 12" key="1">
    <citation type="submission" date="2019-12" db="EMBL/GenBank/DDBJ databases">
        <authorList>
            <person name="Lee S.D."/>
        </authorList>
    </citation>
    <scope>NUCLEOTIDE SEQUENCE [LARGE SCALE GENOMIC DNA]</scope>
    <source>
        <strain evidence="11 12">GH1-50</strain>
    </source>
</reference>
<evidence type="ECO:0000259" key="10">
    <source>
        <dbReference type="Pfam" id="PF07568"/>
    </source>
</evidence>
<evidence type="ECO:0000256" key="9">
    <source>
        <dbReference type="SAM" id="Phobius"/>
    </source>
</evidence>
<dbReference type="AlphaFoldDB" id="A0A7C9IEP1"/>
<dbReference type="InterPro" id="IPR036890">
    <property type="entry name" value="HATPase_C_sf"/>
</dbReference>